<comment type="similarity">
    <text evidence="1">Belongs to the archease family.</text>
</comment>
<keyword evidence="4" id="KW-0106">Calcium</keyword>
<dbReference type="FunFam" id="3.55.10.10:FF:000002">
    <property type="entry name" value="Archease, putative"/>
    <property type="match status" value="1"/>
</dbReference>
<keyword evidence="3" id="KW-0479">Metal-binding</keyword>
<keyword evidence="2" id="KW-0819">tRNA processing</keyword>
<dbReference type="STRING" id="1561998.A0A1I7T4I5"/>
<dbReference type="PANTHER" id="PTHR12682:SF11">
    <property type="entry name" value="PROTEIN ARCHEASE"/>
    <property type="match status" value="1"/>
</dbReference>
<evidence type="ECO:0000313" key="8">
    <source>
        <dbReference type="WBParaSite" id="Csp11.Scaffold501.g2320.t1"/>
    </source>
</evidence>
<accession>A0A1I7T4I5</accession>
<dbReference type="InterPro" id="IPR023572">
    <property type="entry name" value="Archease_dom"/>
</dbReference>
<dbReference type="WBParaSite" id="Csp11.Scaffold501.g2320.t1">
    <property type="protein sequence ID" value="Csp11.Scaffold501.g2320.t1"/>
    <property type="gene ID" value="Csp11.Scaffold501.g2320"/>
</dbReference>
<evidence type="ECO:0000256" key="3">
    <source>
        <dbReference type="ARBA" id="ARBA00022723"/>
    </source>
</evidence>
<dbReference type="SUPFAM" id="SSF69819">
    <property type="entry name" value="MTH1598-like"/>
    <property type="match status" value="1"/>
</dbReference>
<dbReference type="GO" id="GO:0046872">
    <property type="term" value="F:metal ion binding"/>
    <property type="evidence" value="ECO:0007669"/>
    <property type="project" value="UniProtKB-KW"/>
</dbReference>
<dbReference type="Proteomes" id="UP000095282">
    <property type="component" value="Unplaced"/>
</dbReference>
<dbReference type="eggNOG" id="KOG4528">
    <property type="taxonomic scope" value="Eukaryota"/>
</dbReference>
<feature type="domain" description="Archease" evidence="6">
    <location>
        <begin position="18"/>
        <end position="155"/>
    </location>
</feature>
<evidence type="ECO:0000259" key="6">
    <source>
        <dbReference type="Pfam" id="PF01951"/>
    </source>
</evidence>
<dbReference type="GO" id="GO:0072669">
    <property type="term" value="C:tRNA-splicing ligase complex"/>
    <property type="evidence" value="ECO:0007669"/>
    <property type="project" value="TreeGrafter"/>
</dbReference>
<dbReference type="AlphaFoldDB" id="A0A1I7T4I5"/>
<evidence type="ECO:0000256" key="4">
    <source>
        <dbReference type="ARBA" id="ARBA00022837"/>
    </source>
</evidence>
<evidence type="ECO:0000256" key="2">
    <source>
        <dbReference type="ARBA" id="ARBA00022694"/>
    </source>
</evidence>
<sequence length="155" mass="18167">MPSTSMIEDRSEIENRRFEYLDHPADIQLHSWGNKVEEAFEACLVSMFGYMTDLAKVEEQYEFYWKASGDSMDGLLFQFLDEALNSFHAEPCFVAKRVEIIRFDREKFEIEFRGFGESFDTSKHETEADIKSPTYSNMQIIEKPGRCDIYVIVDI</sequence>
<proteinExistence type="inferred from homology"/>
<evidence type="ECO:0000256" key="1">
    <source>
        <dbReference type="ARBA" id="ARBA00007963"/>
    </source>
</evidence>
<dbReference type="InterPro" id="IPR002804">
    <property type="entry name" value="Archease"/>
</dbReference>
<dbReference type="Pfam" id="PF01951">
    <property type="entry name" value="Archease"/>
    <property type="match status" value="1"/>
</dbReference>
<keyword evidence="7" id="KW-1185">Reference proteome</keyword>
<evidence type="ECO:0000313" key="7">
    <source>
        <dbReference type="Proteomes" id="UP000095282"/>
    </source>
</evidence>
<dbReference type="InterPro" id="IPR036820">
    <property type="entry name" value="Archease_dom_sf"/>
</dbReference>
<name>A0A1I7T4I5_9PELO</name>
<organism evidence="7 8">
    <name type="scientific">Caenorhabditis tropicalis</name>
    <dbReference type="NCBI Taxonomy" id="1561998"/>
    <lineage>
        <taxon>Eukaryota</taxon>
        <taxon>Metazoa</taxon>
        <taxon>Ecdysozoa</taxon>
        <taxon>Nematoda</taxon>
        <taxon>Chromadorea</taxon>
        <taxon>Rhabditida</taxon>
        <taxon>Rhabditina</taxon>
        <taxon>Rhabditomorpha</taxon>
        <taxon>Rhabditoidea</taxon>
        <taxon>Rhabditidae</taxon>
        <taxon>Peloderinae</taxon>
        <taxon>Caenorhabditis</taxon>
    </lineage>
</organism>
<dbReference type="PANTHER" id="PTHR12682">
    <property type="entry name" value="ARCHEASE"/>
    <property type="match status" value="1"/>
</dbReference>
<dbReference type="GO" id="GO:0006388">
    <property type="term" value="P:tRNA splicing, via endonucleolytic cleavage and ligation"/>
    <property type="evidence" value="ECO:0007669"/>
    <property type="project" value="TreeGrafter"/>
</dbReference>
<protein>
    <recommendedName>
        <fullName evidence="5">Protein archease-like</fullName>
    </recommendedName>
</protein>
<reference evidence="8" key="1">
    <citation type="submission" date="2016-11" db="UniProtKB">
        <authorList>
            <consortium name="WormBaseParasite"/>
        </authorList>
    </citation>
    <scope>IDENTIFICATION</scope>
</reference>
<dbReference type="Gene3D" id="3.55.10.10">
    <property type="entry name" value="Archease domain"/>
    <property type="match status" value="1"/>
</dbReference>
<evidence type="ECO:0000256" key="5">
    <source>
        <dbReference type="ARBA" id="ARBA00071898"/>
    </source>
</evidence>